<dbReference type="PROSITE" id="PS51186">
    <property type="entry name" value="GNAT"/>
    <property type="match status" value="1"/>
</dbReference>
<gene>
    <name evidence="7" type="ORF">FEV09_03735</name>
</gene>
<sequence length="178" mass="20277">MVLKIESFDRQKHDRSSFDCGNESLNRYIHKQASQDLKKYIASVFVLVDAPDGQSKNYILAYYTLSAYTVEVTDLDDNFAKNLPRYPQLPATLLGRLAVDLRYRGQGFGELMLVDALQKSLDVSQQVASLAVIAEALDESAVSFYLKYGFQRFKQHSMKLYLPMKSIALLYDLPHSYS</sequence>
<feature type="domain" description="N-acetyltransferase" evidence="6">
    <location>
        <begin position="24"/>
        <end position="174"/>
    </location>
</feature>
<evidence type="ECO:0000256" key="5">
    <source>
        <dbReference type="ARBA" id="ARBA00049880"/>
    </source>
</evidence>
<dbReference type="InterPro" id="IPR016181">
    <property type="entry name" value="Acyl_CoA_acyltransferase"/>
</dbReference>
<evidence type="ECO:0000259" key="6">
    <source>
        <dbReference type="PROSITE" id="PS51186"/>
    </source>
</evidence>
<dbReference type="Gene3D" id="3.40.630.30">
    <property type="match status" value="1"/>
</dbReference>
<accession>A0A9X4M6W3</accession>
<dbReference type="EMBL" id="VBTY01000018">
    <property type="protein sequence ID" value="MDG3493660.1"/>
    <property type="molecule type" value="Genomic_DNA"/>
</dbReference>
<comment type="catalytic activity">
    <reaction evidence="5">
        <text>glycyl-tRNA(Gly) + acetyl-CoA = N-acetylglycyl-tRNA(Gly) + CoA + H(+)</text>
        <dbReference type="Rhea" id="RHEA:81867"/>
        <dbReference type="Rhea" id="RHEA-COMP:9683"/>
        <dbReference type="Rhea" id="RHEA-COMP:19766"/>
        <dbReference type="ChEBI" id="CHEBI:15378"/>
        <dbReference type="ChEBI" id="CHEBI:57287"/>
        <dbReference type="ChEBI" id="CHEBI:57288"/>
        <dbReference type="ChEBI" id="CHEBI:78522"/>
        <dbReference type="ChEBI" id="CHEBI:232036"/>
    </reaction>
</comment>
<evidence type="ECO:0000256" key="2">
    <source>
        <dbReference type="ARBA" id="ARBA00022649"/>
    </source>
</evidence>
<keyword evidence="3 7" id="KW-0808">Transferase</keyword>
<dbReference type="AlphaFoldDB" id="A0A9X4M6W3"/>
<evidence type="ECO:0000256" key="1">
    <source>
        <dbReference type="ARBA" id="ARBA00022491"/>
    </source>
</evidence>
<protein>
    <submittedName>
        <fullName evidence="7">GNAT family N-acetyltransferase</fullName>
        <ecNumber evidence="7">2.3.1.-</ecNumber>
    </submittedName>
</protein>
<dbReference type="EC" id="2.3.1.-" evidence="7"/>
<keyword evidence="1" id="KW-0678">Repressor</keyword>
<dbReference type="SUPFAM" id="SSF55729">
    <property type="entry name" value="Acyl-CoA N-acyltransferases (Nat)"/>
    <property type="match status" value="1"/>
</dbReference>
<keyword evidence="8" id="KW-1185">Reference proteome</keyword>
<dbReference type="Pfam" id="PF13508">
    <property type="entry name" value="Acetyltransf_7"/>
    <property type="match status" value="1"/>
</dbReference>
<evidence type="ECO:0000256" key="4">
    <source>
        <dbReference type="ARBA" id="ARBA00023315"/>
    </source>
</evidence>
<organism evidence="7 8">
    <name type="scientific">Pseudanabaena catenata USMAC16</name>
    <dbReference type="NCBI Taxonomy" id="1855837"/>
    <lineage>
        <taxon>Bacteria</taxon>
        <taxon>Bacillati</taxon>
        <taxon>Cyanobacteriota</taxon>
        <taxon>Cyanophyceae</taxon>
        <taxon>Pseudanabaenales</taxon>
        <taxon>Pseudanabaenaceae</taxon>
        <taxon>Pseudanabaena</taxon>
    </lineage>
</organism>
<evidence type="ECO:0000256" key="3">
    <source>
        <dbReference type="ARBA" id="ARBA00022679"/>
    </source>
</evidence>
<dbReference type="InterPro" id="IPR000182">
    <property type="entry name" value="GNAT_dom"/>
</dbReference>
<dbReference type="Proteomes" id="UP001152872">
    <property type="component" value="Unassembled WGS sequence"/>
</dbReference>
<dbReference type="GO" id="GO:0016747">
    <property type="term" value="F:acyltransferase activity, transferring groups other than amino-acyl groups"/>
    <property type="evidence" value="ECO:0007669"/>
    <property type="project" value="InterPro"/>
</dbReference>
<dbReference type="RefSeq" id="WP_009625709.1">
    <property type="nucleotide sequence ID" value="NZ_VBTY01000018.1"/>
</dbReference>
<keyword evidence="2" id="KW-1277">Toxin-antitoxin system</keyword>
<evidence type="ECO:0000313" key="8">
    <source>
        <dbReference type="Proteomes" id="UP001152872"/>
    </source>
</evidence>
<proteinExistence type="predicted"/>
<dbReference type="PANTHER" id="PTHR36449">
    <property type="entry name" value="ACETYLTRANSFERASE-RELATED"/>
    <property type="match status" value="1"/>
</dbReference>
<dbReference type="PANTHER" id="PTHR36449:SF1">
    <property type="entry name" value="ACETYLTRANSFERASE"/>
    <property type="match status" value="1"/>
</dbReference>
<comment type="caution">
    <text evidence="7">The sequence shown here is derived from an EMBL/GenBank/DDBJ whole genome shotgun (WGS) entry which is preliminary data.</text>
</comment>
<evidence type="ECO:0000313" key="7">
    <source>
        <dbReference type="EMBL" id="MDG3493660.1"/>
    </source>
</evidence>
<keyword evidence="4 7" id="KW-0012">Acyltransferase</keyword>
<name>A0A9X4M6W3_9CYAN</name>
<reference evidence="7" key="1">
    <citation type="submission" date="2019-05" db="EMBL/GenBank/DDBJ databases">
        <title>Whole genome sequencing of Pseudanabaena catenata USMAC16.</title>
        <authorList>
            <person name="Khan Z."/>
            <person name="Omar W.M."/>
            <person name="Convey P."/>
            <person name="Merican F."/>
            <person name="Najimudin N."/>
        </authorList>
    </citation>
    <scope>NUCLEOTIDE SEQUENCE</scope>
    <source>
        <strain evidence="7">USMAC16</strain>
    </source>
</reference>